<comment type="caution">
    <text evidence="1">The sequence shown here is derived from an EMBL/GenBank/DDBJ whole genome shotgun (WGS) entry which is preliminary data.</text>
</comment>
<gene>
    <name evidence="1" type="ORF">QNL30_27365</name>
</gene>
<evidence type="ECO:0000313" key="2">
    <source>
        <dbReference type="Proteomes" id="UP001254709"/>
    </source>
</evidence>
<name>A0AB35R7X6_PSEA0</name>
<accession>A0AB35R7X6</accession>
<dbReference type="RefSeq" id="WP_161938307.1">
    <property type="nucleotide sequence ID" value="NZ_JASJMZ010000077.1"/>
</dbReference>
<evidence type="ECO:0000313" key="1">
    <source>
        <dbReference type="EMBL" id="MDT3244288.1"/>
    </source>
</evidence>
<dbReference type="EMBL" id="JASJMZ010000077">
    <property type="protein sequence ID" value="MDT3244288.1"/>
    <property type="molecule type" value="Genomic_DNA"/>
</dbReference>
<dbReference type="Proteomes" id="UP001254709">
    <property type="component" value="Unassembled WGS sequence"/>
</dbReference>
<sequence>MYELLINGGQDGIRVNMIPDFCPICNVGIEPRFITGLNCSDENNVDVLFTCPKSTCKKMFIANCIFAYQSGTYNINSLLPRTPKAAPTAEEVVEISPQFAVIYNQAFQAEAYGLGEVAGVGYRKSLEYLIKDYCTAQHPDKDEDIKKRPIAQVIEAFVSNENVKQCAKRAIWLGNDETHYVRKWEGKDIKDLKLLIQITVSWIQQEVITKKLLADMQ</sequence>
<reference evidence="1" key="1">
    <citation type="submission" date="2023-05" db="EMBL/GenBank/DDBJ databases">
        <title>Development of a Genome-informed protocol for detection of Pseudomonas amygdali pv. morsprunorum using LAMP and PCR.</title>
        <authorList>
            <person name="Diaz D."/>
            <person name="Zamorano A."/>
            <person name="Garcia H."/>
            <person name="Ramos C."/>
            <person name="Cui W."/>
            <person name="Carreras C."/>
            <person name="Beltran M.F."/>
            <person name="Sagredo B."/>
            <person name="Pinto M."/>
            <person name="Fiore N."/>
        </authorList>
    </citation>
    <scope>NUCLEOTIDE SEQUENCE</scope>
    <source>
        <strain evidence="1">S2_Pam</strain>
    </source>
</reference>
<dbReference type="AlphaFoldDB" id="A0AB35R7X6"/>
<proteinExistence type="predicted"/>
<protein>
    <submittedName>
        <fullName evidence="1">DUF4145 domain-containing protein</fullName>
    </submittedName>
</protein>
<organism evidence="1 2">
    <name type="scientific">Pseudomonas amygdali pv. morsprunorum</name>
    <dbReference type="NCBI Taxonomy" id="129138"/>
    <lineage>
        <taxon>Bacteria</taxon>
        <taxon>Pseudomonadati</taxon>
        <taxon>Pseudomonadota</taxon>
        <taxon>Gammaproteobacteria</taxon>
        <taxon>Pseudomonadales</taxon>
        <taxon>Pseudomonadaceae</taxon>
        <taxon>Pseudomonas</taxon>
        <taxon>Pseudomonas amygdali</taxon>
    </lineage>
</organism>